<keyword evidence="9" id="KW-0175">Coiled coil</keyword>
<keyword evidence="4" id="KW-0479">Metal-binding</keyword>
<comment type="caution">
    <text evidence="12">The sequence shown here is derived from an EMBL/GenBank/DDBJ whole genome shotgun (WGS) entry which is preliminary data.</text>
</comment>
<name>A0A834P8E0_VESPE</name>
<dbReference type="Gene3D" id="3.40.140.10">
    <property type="entry name" value="Cytidine Deaminase, domain 2"/>
    <property type="match status" value="1"/>
</dbReference>
<dbReference type="GO" id="GO:0140492">
    <property type="term" value="F:metal-dependent deubiquitinase activity"/>
    <property type="evidence" value="ECO:0007669"/>
    <property type="project" value="InterPro"/>
</dbReference>
<dbReference type="InterPro" id="IPR044098">
    <property type="entry name" value="STAMBP/STALP-like_MPN"/>
</dbReference>
<evidence type="ECO:0000256" key="10">
    <source>
        <dbReference type="SAM" id="MobiDB-lite"/>
    </source>
</evidence>
<evidence type="ECO:0000256" key="6">
    <source>
        <dbReference type="ARBA" id="ARBA00022801"/>
    </source>
</evidence>
<evidence type="ECO:0000256" key="1">
    <source>
        <dbReference type="ARBA" id="ARBA00001947"/>
    </source>
</evidence>
<dbReference type="InterPro" id="IPR015063">
    <property type="entry name" value="USP8_dimer"/>
</dbReference>
<feature type="compositionally biased region" description="Low complexity" evidence="10">
    <location>
        <begin position="193"/>
        <end position="209"/>
    </location>
</feature>
<keyword evidence="8" id="KW-0482">Metalloprotease</keyword>
<evidence type="ECO:0000256" key="3">
    <source>
        <dbReference type="ARBA" id="ARBA00022670"/>
    </source>
</evidence>
<evidence type="ECO:0000313" key="12">
    <source>
        <dbReference type="EMBL" id="KAF7432041.1"/>
    </source>
</evidence>
<evidence type="ECO:0000256" key="4">
    <source>
        <dbReference type="ARBA" id="ARBA00022723"/>
    </source>
</evidence>
<dbReference type="GO" id="GO:0016020">
    <property type="term" value="C:membrane"/>
    <property type="evidence" value="ECO:0007669"/>
    <property type="project" value="TreeGrafter"/>
</dbReference>
<reference evidence="12" key="1">
    <citation type="journal article" date="2020" name="G3 (Bethesda)">
        <title>High-Quality Assemblies for Three Invasive Social Wasps from the &lt;i&gt;Vespula&lt;/i&gt; Genus.</title>
        <authorList>
            <person name="Harrop T.W.R."/>
            <person name="Guhlin J."/>
            <person name="McLaughlin G.M."/>
            <person name="Permina E."/>
            <person name="Stockwell P."/>
            <person name="Gilligan J."/>
            <person name="Le Lec M.F."/>
            <person name="Gruber M.A.M."/>
            <person name="Quinn O."/>
            <person name="Lovegrove M."/>
            <person name="Duncan E.J."/>
            <person name="Remnant E.J."/>
            <person name="Van Eeckhoven J."/>
            <person name="Graham B."/>
            <person name="Knapp R.A."/>
            <person name="Langford K.W."/>
            <person name="Kronenberg Z."/>
            <person name="Press M.O."/>
            <person name="Eacker S.M."/>
            <person name="Wilson-Rankin E.E."/>
            <person name="Purcell J."/>
            <person name="Lester P.J."/>
            <person name="Dearden P.K."/>
        </authorList>
    </citation>
    <scope>NUCLEOTIDE SEQUENCE</scope>
    <source>
        <strain evidence="12">Volc-1</strain>
    </source>
</reference>
<dbReference type="Proteomes" id="UP000600918">
    <property type="component" value="Unassembled WGS sequence"/>
</dbReference>
<dbReference type="SMART" id="SM00232">
    <property type="entry name" value="JAB_MPN"/>
    <property type="match status" value="1"/>
</dbReference>
<keyword evidence="13" id="KW-1185">Reference proteome</keyword>
<evidence type="ECO:0000256" key="7">
    <source>
        <dbReference type="ARBA" id="ARBA00022833"/>
    </source>
</evidence>
<keyword evidence="7" id="KW-0862">Zinc</keyword>
<keyword evidence="3" id="KW-0645">Protease</keyword>
<comment type="cofactor">
    <cofactor evidence="1">
        <name>Zn(2+)</name>
        <dbReference type="ChEBI" id="CHEBI:29105"/>
    </cofactor>
</comment>
<dbReference type="PANTHER" id="PTHR12947:SF13">
    <property type="entry name" value="FI19924P1"/>
    <property type="match status" value="1"/>
</dbReference>
<dbReference type="GO" id="GO:0006508">
    <property type="term" value="P:proteolysis"/>
    <property type="evidence" value="ECO:0007669"/>
    <property type="project" value="UniProtKB-KW"/>
</dbReference>
<accession>A0A834P8E0</accession>
<dbReference type="Pfam" id="PF08969">
    <property type="entry name" value="USP8_dimer"/>
    <property type="match status" value="1"/>
</dbReference>
<evidence type="ECO:0000256" key="9">
    <source>
        <dbReference type="SAM" id="Coils"/>
    </source>
</evidence>
<dbReference type="GO" id="GO:0070536">
    <property type="term" value="P:protein K63-linked deubiquitination"/>
    <property type="evidence" value="ECO:0007669"/>
    <property type="project" value="InterPro"/>
</dbReference>
<dbReference type="SUPFAM" id="SSF102712">
    <property type="entry name" value="JAB1/MPN domain"/>
    <property type="match status" value="1"/>
</dbReference>
<dbReference type="GO" id="GO:0046872">
    <property type="term" value="F:metal ion binding"/>
    <property type="evidence" value="ECO:0007669"/>
    <property type="project" value="UniProtKB-KW"/>
</dbReference>
<comment type="similarity">
    <text evidence="2">Belongs to the peptidase M67C family.</text>
</comment>
<sequence>MERNKSESKHTAQSLYKAEGILDPETRLKILSEKASRVKINHNIPPHRYYRSGIQMITQADVYVNEGNYEEAYHLYLKFITLFVEKMQHHQMYHMVTAKDKAMNKQKLREVIPKAEELKKQLLKQYQALLDKYLEDVKKAEKADAERLKQEEEQRLKEEEERKNKLAALEAVKAAKIAASTLVVTTDDTRSVKLPTPSLKPPTSLSITSRPQSLKDKLSISSIPTVDRSTKPTILLGDSGQLRDIVLPSKLIENFLALAFSNTTNNKETCGILTGKLEQNKLLITHLLIPQQTGSPDSCLTLNEEDIFDFQDHHNLITLGWIHTHPTQTAFLSSVDLHTHCSYQLMMAEAIAIVCAPKYDETAFFILTPEYGLDYIANCRETGFHPHPTEPALYMKAKHCKLNPNAPVEVIDLRRK</sequence>
<keyword evidence="6" id="KW-0378">Hydrolase</keyword>
<dbReference type="CDD" id="cd08066">
    <property type="entry name" value="MPN_AMSH_like"/>
    <property type="match status" value="1"/>
</dbReference>
<dbReference type="GO" id="GO:0061578">
    <property type="term" value="F:K63-linked deubiquitinase activity"/>
    <property type="evidence" value="ECO:0007669"/>
    <property type="project" value="InterPro"/>
</dbReference>
<dbReference type="PROSITE" id="PS50249">
    <property type="entry name" value="MPN"/>
    <property type="match status" value="1"/>
</dbReference>
<dbReference type="GO" id="GO:0005768">
    <property type="term" value="C:endosome"/>
    <property type="evidence" value="ECO:0007669"/>
    <property type="project" value="TreeGrafter"/>
</dbReference>
<evidence type="ECO:0000256" key="5">
    <source>
        <dbReference type="ARBA" id="ARBA00022786"/>
    </source>
</evidence>
<evidence type="ECO:0000313" key="13">
    <source>
        <dbReference type="Proteomes" id="UP000600918"/>
    </source>
</evidence>
<dbReference type="PANTHER" id="PTHR12947">
    <property type="entry name" value="AMSH-LIKE PROTEASE"/>
    <property type="match status" value="1"/>
</dbReference>
<feature type="coiled-coil region" evidence="9">
    <location>
        <begin position="105"/>
        <end position="170"/>
    </location>
</feature>
<organism evidence="12 13">
    <name type="scientific">Vespula pensylvanica</name>
    <name type="common">Western yellow jacket</name>
    <name type="synonym">Wasp</name>
    <dbReference type="NCBI Taxonomy" id="30213"/>
    <lineage>
        <taxon>Eukaryota</taxon>
        <taxon>Metazoa</taxon>
        <taxon>Ecdysozoa</taxon>
        <taxon>Arthropoda</taxon>
        <taxon>Hexapoda</taxon>
        <taxon>Insecta</taxon>
        <taxon>Pterygota</taxon>
        <taxon>Neoptera</taxon>
        <taxon>Endopterygota</taxon>
        <taxon>Hymenoptera</taxon>
        <taxon>Apocrita</taxon>
        <taxon>Aculeata</taxon>
        <taxon>Vespoidea</taxon>
        <taxon>Vespidae</taxon>
        <taxon>Vespinae</taxon>
        <taxon>Vespula</taxon>
    </lineage>
</organism>
<dbReference type="AlphaFoldDB" id="A0A834P8E0"/>
<dbReference type="FunFam" id="3.40.140.10:FF:000010">
    <property type="entry name" value="AMSH-like protease isoform X1"/>
    <property type="match status" value="1"/>
</dbReference>
<dbReference type="InterPro" id="IPR037518">
    <property type="entry name" value="MPN"/>
</dbReference>
<gene>
    <name evidence="12" type="ORF">H0235_004965</name>
</gene>
<keyword evidence="5" id="KW-0833">Ubl conjugation pathway</keyword>
<feature type="domain" description="MPN" evidence="11">
    <location>
        <begin position="245"/>
        <end position="373"/>
    </location>
</feature>
<feature type="region of interest" description="Disordered" evidence="10">
    <location>
        <begin position="191"/>
        <end position="211"/>
    </location>
</feature>
<evidence type="ECO:0000256" key="8">
    <source>
        <dbReference type="ARBA" id="ARBA00023049"/>
    </source>
</evidence>
<dbReference type="Pfam" id="PF01398">
    <property type="entry name" value="JAB"/>
    <property type="match status" value="1"/>
</dbReference>
<evidence type="ECO:0000256" key="2">
    <source>
        <dbReference type="ARBA" id="ARBA00010981"/>
    </source>
</evidence>
<evidence type="ECO:0000259" key="11">
    <source>
        <dbReference type="PROSITE" id="PS50249"/>
    </source>
</evidence>
<dbReference type="EMBL" id="JACSDY010000003">
    <property type="protein sequence ID" value="KAF7432041.1"/>
    <property type="molecule type" value="Genomic_DNA"/>
</dbReference>
<dbReference type="Gene3D" id="1.20.58.80">
    <property type="entry name" value="Phosphotransferase system, lactose/cellobiose-type IIA subunit"/>
    <property type="match status" value="1"/>
</dbReference>
<dbReference type="SUPFAM" id="SSF140856">
    <property type="entry name" value="USP8 N-terminal domain-like"/>
    <property type="match status" value="1"/>
</dbReference>
<proteinExistence type="inferred from homology"/>
<dbReference type="InterPro" id="IPR000555">
    <property type="entry name" value="JAMM/MPN+_dom"/>
</dbReference>
<protein>
    <recommendedName>
        <fullName evidence="11">MPN domain-containing protein</fullName>
    </recommendedName>
</protein>